<protein>
    <submittedName>
        <fullName evidence="2">BZIP domain-containing protein</fullName>
    </submittedName>
</protein>
<dbReference type="Proteomes" id="UP000887576">
    <property type="component" value="Unplaced"/>
</dbReference>
<dbReference type="WBParaSite" id="JU765_v2.g11394.t1">
    <property type="protein sequence ID" value="JU765_v2.g11394.t1"/>
    <property type="gene ID" value="JU765_v2.g11394"/>
</dbReference>
<evidence type="ECO:0000313" key="2">
    <source>
        <dbReference type="WBParaSite" id="JU765_v2.g11394.t1"/>
    </source>
</evidence>
<proteinExistence type="predicted"/>
<name>A0AC34PYY8_9BILA</name>
<sequence>MGGRGGPRKRKAATSSSEPTSPMESNPDDYALKRQRNNVAVCKTRQKKRQEEHETNSRVNQLKMENETLERKVEAMKSELKLLKEMIVAVAPSSSKSDDNSKTS</sequence>
<accession>A0AC34PYY8</accession>
<evidence type="ECO:0000313" key="1">
    <source>
        <dbReference type="Proteomes" id="UP000887576"/>
    </source>
</evidence>
<organism evidence="1 2">
    <name type="scientific">Panagrolaimus sp. JU765</name>
    <dbReference type="NCBI Taxonomy" id="591449"/>
    <lineage>
        <taxon>Eukaryota</taxon>
        <taxon>Metazoa</taxon>
        <taxon>Ecdysozoa</taxon>
        <taxon>Nematoda</taxon>
        <taxon>Chromadorea</taxon>
        <taxon>Rhabditida</taxon>
        <taxon>Tylenchina</taxon>
        <taxon>Panagrolaimomorpha</taxon>
        <taxon>Panagrolaimoidea</taxon>
        <taxon>Panagrolaimidae</taxon>
        <taxon>Panagrolaimus</taxon>
    </lineage>
</organism>
<reference evidence="2" key="1">
    <citation type="submission" date="2022-11" db="UniProtKB">
        <authorList>
            <consortium name="WormBaseParasite"/>
        </authorList>
    </citation>
    <scope>IDENTIFICATION</scope>
</reference>